<evidence type="ECO:0000313" key="2">
    <source>
        <dbReference type="Proteomes" id="UP000005239"/>
    </source>
</evidence>
<proteinExistence type="predicted"/>
<gene>
    <name evidence="1" type="primary">WBGene00275901</name>
</gene>
<organism evidence="1 2">
    <name type="scientific">Pristionchus pacificus</name>
    <name type="common">Parasitic nematode worm</name>
    <dbReference type="NCBI Taxonomy" id="54126"/>
    <lineage>
        <taxon>Eukaryota</taxon>
        <taxon>Metazoa</taxon>
        <taxon>Ecdysozoa</taxon>
        <taxon>Nematoda</taxon>
        <taxon>Chromadorea</taxon>
        <taxon>Rhabditida</taxon>
        <taxon>Rhabditina</taxon>
        <taxon>Diplogasteromorpha</taxon>
        <taxon>Diplogasteroidea</taxon>
        <taxon>Neodiplogasteridae</taxon>
        <taxon>Pristionchus</taxon>
    </lineage>
</organism>
<dbReference type="AlphaFoldDB" id="A0A2A6BAP9"/>
<accession>A0A8R1UPZ0</accession>
<dbReference type="EnsemblMetazoa" id="PPA37532.1">
    <property type="protein sequence ID" value="PPA37532.1"/>
    <property type="gene ID" value="WBGene00275901"/>
</dbReference>
<keyword evidence="2" id="KW-1185">Reference proteome</keyword>
<dbReference type="Proteomes" id="UP000005239">
    <property type="component" value="Unassembled WGS sequence"/>
</dbReference>
<name>A0A2A6BAP9_PRIPA</name>
<sequence>MLRKSKTDVLKIRYTNTDHNQRAHFQIISDLLETKSAVFLSWFSDFAAHNVARTRELMLKLPKMDKLKLNWVVQRPFSGAVKELSQCLIDDLTLIHITKSVNYAELGEGMCDSSDNKFIEFSVPRAVIQEVFTMDNLGFTKNVANRSIYDTRRKAMLSVKCDEFIIYGENGYGRECDTGECLLAAVTL</sequence>
<accession>A0A2A6BAP9</accession>
<protein>
    <submittedName>
        <fullName evidence="1">Uncharacterized protein</fullName>
    </submittedName>
</protein>
<reference evidence="2" key="1">
    <citation type="journal article" date="2008" name="Nat. Genet.">
        <title>The Pristionchus pacificus genome provides a unique perspective on nematode lifestyle and parasitism.</title>
        <authorList>
            <person name="Dieterich C."/>
            <person name="Clifton S.W."/>
            <person name="Schuster L.N."/>
            <person name="Chinwalla A."/>
            <person name="Delehaunty K."/>
            <person name="Dinkelacker I."/>
            <person name="Fulton L."/>
            <person name="Fulton R."/>
            <person name="Godfrey J."/>
            <person name="Minx P."/>
            <person name="Mitreva M."/>
            <person name="Roeseler W."/>
            <person name="Tian H."/>
            <person name="Witte H."/>
            <person name="Yang S.P."/>
            <person name="Wilson R.K."/>
            <person name="Sommer R.J."/>
        </authorList>
    </citation>
    <scope>NUCLEOTIDE SEQUENCE [LARGE SCALE GENOMIC DNA]</scope>
    <source>
        <strain evidence="2">PS312</strain>
    </source>
</reference>
<reference evidence="1" key="2">
    <citation type="submission" date="2022-06" db="UniProtKB">
        <authorList>
            <consortium name="EnsemblMetazoa"/>
        </authorList>
    </citation>
    <scope>IDENTIFICATION</scope>
    <source>
        <strain evidence="1">PS312</strain>
    </source>
</reference>
<evidence type="ECO:0000313" key="1">
    <source>
        <dbReference type="EnsemblMetazoa" id="PPA37532.1"/>
    </source>
</evidence>